<keyword evidence="4 5" id="KW-0472">Membrane</keyword>
<accession>A0ABW7XP00</accession>
<dbReference type="EMBL" id="JBIRYI010000013">
    <property type="protein sequence ID" value="MFI2489262.1"/>
    <property type="molecule type" value="Genomic_DNA"/>
</dbReference>
<name>A0ABW7XP00_9MICO</name>
<dbReference type="PANTHER" id="PTHR33514:SF13">
    <property type="entry name" value="PROTEIN ABCI12, CHLOROPLASTIC"/>
    <property type="match status" value="1"/>
</dbReference>
<proteinExistence type="predicted"/>
<feature type="transmembrane region" description="Helical" evidence="5">
    <location>
        <begin position="96"/>
        <end position="116"/>
    </location>
</feature>
<keyword evidence="7" id="KW-1185">Reference proteome</keyword>
<dbReference type="Pfam" id="PF02361">
    <property type="entry name" value="CbiQ"/>
    <property type="match status" value="1"/>
</dbReference>
<gene>
    <name evidence="6" type="ORF">ACH47X_20295</name>
</gene>
<evidence type="ECO:0000256" key="4">
    <source>
        <dbReference type="ARBA" id="ARBA00023136"/>
    </source>
</evidence>
<keyword evidence="2 5" id="KW-0812">Transmembrane</keyword>
<dbReference type="RefSeq" id="WP_397406359.1">
    <property type="nucleotide sequence ID" value="NZ_JBIRYI010000013.1"/>
</dbReference>
<dbReference type="CDD" id="cd16914">
    <property type="entry name" value="EcfT"/>
    <property type="match status" value="1"/>
</dbReference>
<comment type="caution">
    <text evidence="6">The sequence shown here is derived from an EMBL/GenBank/DDBJ whole genome shotgun (WGS) entry which is preliminary data.</text>
</comment>
<dbReference type="InterPro" id="IPR003339">
    <property type="entry name" value="ABC/ECF_trnsptr_transmembrane"/>
</dbReference>
<comment type="subcellular location">
    <subcellularLocation>
        <location evidence="1">Membrane</location>
        <topology evidence="1">Multi-pass membrane protein</topology>
    </subcellularLocation>
</comment>
<protein>
    <submittedName>
        <fullName evidence="6">CbiQ family ECF transporter T component</fullName>
    </submittedName>
</protein>
<organism evidence="6 7">
    <name type="scientific">Promicromonospora kroppenstedtii</name>
    <dbReference type="NCBI Taxonomy" id="440482"/>
    <lineage>
        <taxon>Bacteria</taxon>
        <taxon>Bacillati</taxon>
        <taxon>Actinomycetota</taxon>
        <taxon>Actinomycetes</taxon>
        <taxon>Micrococcales</taxon>
        <taxon>Promicromonosporaceae</taxon>
        <taxon>Promicromonospora</taxon>
    </lineage>
</organism>
<feature type="transmembrane region" description="Helical" evidence="5">
    <location>
        <begin position="67"/>
        <end position="84"/>
    </location>
</feature>
<reference evidence="6 7" key="1">
    <citation type="submission" date="2024-10" db="EMBL/GenBank/DDBJ databases">
        <title>The Natural Products Discovery Center: Release of the First 8490 Sequenced Strains for Exploring Actinobacteria Biosynthetic Diversity.</title>
        <authorList>
            <person name="Kalkreuter E."/>
            <person name="Kautsar S.A."/>
            <person name="Yang D."/>
            <person name="Bader C.D."/>
            <person name="Teijaro C.N."/>
            <person name="Fluegel L."/>
            <person name="Davis C.M."/>
            <person name="Simpson J.R."/>
            <person name="Lauterbach L."/>
            <person name="Steele A.D."/>
            <person name="Gui C."/>
            <person name="Meng S."/>
            <person name="Li G."/>
            <person name="Viehrig K."/>
            <person name="Ye F."/>
            <person name="Su P."/>
            <person name="Kiefer A.F."/>
            <person name="Nichols A."/>
            <person name="Cepeda A.J."/>
            <person name="Yan W."/>
            <person name="Fan B."/>
            <person name="Jiang Y."/>
            <person name="Adhikari A."/>
            <person name="Zheng C.-J."/>
            <person name="Schuster L."/>
            <person name="Cowan T.M."/>
            <person name="Smanski M.J."/>
            <person name="Chevrette M.G."/>
            <person name="De Carvalho L.P.S."/>
            <person name="Shen B."/>
        </authorList>
    </citation>
    <scope>NUCLEOTIDE SEQUENCE [LARGE SCALE GENOMIC DNA]</scope>
    <source>
        <strain evidence="6 7">NPDC019481</strain>
    </source>
</reference>
<dbReference type="Proteomes" id="UP001611580">
    <property type="component" value="Unassembled WGS sequence"/>
</dbReference>
<sequence length="198" mass="21302">MVTLYRPGEGPWYRLPTGWKTALLLVVVLAVCLLPPTWWAAGAMAAVCVACYAVPGIGLRELVRQAWAARWIVAVTLAGQLIFLDPEHAVANAARVTTAITLAGLLTLTTPATELLDTVERAMRPLARLGLDPQRAALTLSVTLSTLPVLARLARDVREAQLARGGGRSLRHFAMPFLVMVLKHADELGDALAVRGVR</sequence>
<evidence type="ECO:0000256" key="3">
    <source>
        <dbReference type="ARBA" id="ARBA00022989"/>
    </source>
</evidence>
<keyword evidence="3 5" id="KW-1133">Transmembrane helix</keyword>
<evidence type="ECO:0000313" key="6">
    <source>
        <dbReference type="EMBL" id="MFI2489262.1"/>
    </source>
</evidence>
<evidence type="ECO:0000256" key="2">
    <source>
        <dbReference type="ARBA" id="ARBA00022692"/>
    </source>
</evidence>
<evidence type="ECO:0000256" key="5">
    <source>
        <dbReference type="SAM" id="Phobius"/>
    </source>
</evidence>
<evidence type="ECO:0000256" key="1">
    <source>
        <dbReference type="ARBA" id="ARBA00004141"/>
    </source>
</evidence>
<evidence type="ECO:0000313" key="7">
    <source>
        <dbReference type="Proteomes" id="UP001611580"/>
    </source>
</evidence>
<dbReference type="PANTHER" id="PTHR33514">
    <property type="entry name" value="PROTEIN ABCI12, CHLOROPLASTIC"/>
    <property type="match status" value="1"/>
</dbReference>